<accession>A0A1T4MAW5</accession>
<organism evidence="2 3">
    <name type="scientific">Chitinophaga eiseniae</name>
    <dbReference type="NCBI Taxonomy" id="634771"/>
    <lineage>
        <taxon>Bacteria</taxon>
        <taxon>Pseudomonadati</taxon>
        <taxon>Bacteroidota</taxon>
        <taxon>Chitinophagia</taxon>
        <taxon>Chitinophagales</taxon>
        <taxon>Chitinophagaceae</taxon>
        <taxon>Chitinophaga</taxon>
    </lineage>
</organism>
<keyword evidence="1" id="KW-1133">Transmembrane helix</keyword>
<keyword evidence="1" id="KW-0472">Membrane</keyword>
<dbReference type="AlphaFoldDB" id="A0A1T4MAW5"/>
<sequence length="94" mass="11184">MGKYISWGYSAVYYYNNDFNGYEIAFIVYENDYFFLNTCGIPIISPLQYDFPQIITAMEDPFHDDHDGSFKWFIILFVFFMVLLWTFAWIGAGH</sequence>
<gene>
    <name evidence="2" type="ORF">SAMN04488128_1011031</name>
</gene>
<name>A0A1T4MAW5_9BACT</name>
<dbReference type="Proteomes" id="UP000190367">
    <property type="component" value="Unassembled WGS sequence"/>
</dbReference>
<dbReference type="EMBL" id="FUWZ01000001">
    <property type="protein sequence ID" value="SJZ64190.1"/>
    <property type="molecule type" value="Genomic_DNA"/>
</dbReference>
<keyword evidence="1" id="KW-0812">Transmembrane</keyword>
<evidence type="ECO:0000313" key="3">
    <source>
        <dbReference type="Proteomes" id="UP000190367"/>
    </source>
</evidence>
<evidence type="ECO:0000313" key="2">
    <source>
        <dbReference type="EMBL" id="SJZ64190.1"/>
    </source>
</evidence>
<evidence type="ECO:0000256" key="1">
    <source>
        <dbReference type="SAM" id="Phobius"/>
    </source>
</evidence>
<dbReference type="STRING" id="634771.SAMN04488128_1011031"/>
<reference evidence="3" key="1">
    <citation type="submission" date="2017-02" db="EMBL/GenBank/DDBJ databases">
        <authorList>
            <person name="Varghese N."/>
            <person name="Submissions S."/>
        </authorList>
    </citation>
    <scope>NUCLEOTIDE SEQUENCE [LARGE SCALE GENOMIC DNA]</scope>
    <source>
        <strain evidence="3">DSM 22224</strain>
    </source>
</reference>
<proteinExistence type="predicted"/>
<protein>
    <submittedName>
        <fullName evidence="2">Uncharacterized protein</fullName>
    </submittedName>
</protein>
<feature type="transmembrane region" description="Helical" evidence="1">
    <location>
        <begin position="72"/>
        <end position="92"/>
    </location>
</feature>
<keyword evidence="3" id="KW-1185">Reference proteome</keyword>